<dbReference type="AlphaFoldDB" id="A0A1S4ADU5"/>
<proteinExistence type="predicted"/>
<evidence type="ECO:0000313" key="1">
    <source>
        <dbReference type="RefSeq" id="XP_016474638.1"/>
    </source>
</evidence>
<evidence type="ECO:0008006" key="2">
    <source>
        <dbReference type="Google" id="ProtNLM"/>
    </source>
</evidence>
<name>A0A1S4ADU5_TOBAC</name>
<accession>A0A1S4ADU5</accession>
<dbReference type="PaxDb" id="4097-A0A1S4ADU5"/>
<dbReference type="RefSeq" id="XP_016474638.1">
    <property type="nucleotide sequence ID" value="XM_016619152.1"/>
</dbReference>
<reference evidence="1" key="1">
    <citation type="submission" date="2025-08" db="UniProtKB">
        <authorList>
            <consortium name="RefSeq"/>
        </authorList>
    </citation>
    <scope>IDENTIFICATION</scope>
</reference>
<sequence>MQKKLTPKQARWQDFLAEFDYMLEYKLGKGNVIADVLSRKTELDAITSASWDICEAIKEGMDHDPAAKQLIELANQALLLLEGGVLVLDALRSPPLLLGPPLLGWFPLNPPRTDGWGLSF</sequence>
<organism evidence="1">
    <name type="scientific">Nicotiana tabacum</name>
    <name type="common">Common tobacco</name>
    <dbReference type="NCBI Taxonomy" id="4097"/>
    <lineage>
        <taxon>Eukaryota</taxon>
        <taxon>Viridiplantae</taxon>
        <taxon>Streptophyta</taxon>
        <taxon>Embryophyta</taxon>
        <taxon>Tracheophyta</taxon>
        <taxon>Spermatophyta</taxon>
        <taxon>Magnoliopsida</taxon>
        <taxon>eudicotyledons</taxon>
        <taxon>Gunneridae</taxon>
        <taxon>Pentapetalae</taxon>
        <taxon>asterids</taxon>
        <taxon>lamiids</taxon>
        <taxon>Solanales</taxon>
        <taxon>Solanaceae</taxon>
        <taxon>Nicotianoideae</taxon>
        <taxon>Nicotianeae</taxon>
        <taxon>Nicotiana</taxon>
    </lineage>
</organism>
<dbReference type="KEGG" id="nta:107796396"/>
<gene>
    <name evidence="1" type="primary">LOC107796396</name>
</gene>
<protein>
    <recommendedName>
        <fullName evidence="2">RNA-directed DNA polymerase homolog</fullName>
    </recommendedName>
</protein>
<dbReference type="OrthoDB" id="1686402at2759"/>